<evidence type="ECO:0000313" key="2">
    <source>
        <dbReference type="EMBL" id="CAB0043852.1"/>
    </source>
</evidence>
<dbReference type="AlphaFoldDB" id="A0A6H5J3A3"/>
<gene>
    <name evidence="2" type="ORF">TBRA_LOCUS15440</name>
</gene>
<evidence type="ECO:0000256" key="1">
    <source>
        <dbReference type="SAM" id="MobiDB-lite"/>
    </source>
</evidence>
<protein>
    <submittedName>
        <fullName evidence="2">Uncharacterized protein</fullName>
    </submittedName>
</protein>
<accession>A0A6H5J3A3</accession>
<evidence type="ECO:0000313" key="3">
    <source>
        <dbReference type="Proteomes" id="UP000479190"/>
    </source>
</evidence>
<proteinExistence type="predicted"/>
<keyword evidence="3" id="KW-1185">Reference proteome</keyword>
<reference evidence="2 3" key="1">
    <citation type="submission" date="2020-02" db="EMBL/GenBank/DDBJ databases">
        <authorList>
            <person name="Ferguson B K."/>
        </authorList>
    </citation>
    <scope>NUCLEOTIDE SEQUENCE [LARGE SCALE GENOMIC DNA]</scope>
</reference>
<dbReference type="OrthoDB" id="7695642at2759"/>
<feature type="region of interest" description="Disordered" evidence="1">
    <location>
        <begin position="72"/>
        <end position="97"/>
    </location>
</feature>
<dbReference type="EMBL" id="CADCXV010001352">
    <property type="protein sequence ID" value="CAB0043852.1"/>
    <property type="molecule type" value="Genomic_DNA"/>
</dbReference>
<name>A0A6H5J3A3_9HYME</name>
<organism evidence="2 3">
    <name type="scientific">Trichogramma brassicae</name>
    <dbReference type="NCBI Taxonomy" id="86971"/>
    <lineage>
        <taxon>Eukaryota</taxon>
        <taxon>Metazoa</taxon>
        <taxon>Ecdysozoa</taxon>
        <taxon>Arthropoda</taxon>
        <taxon>Hexapoda</taxon>
        <taxon>Insecta</taxon>
        <taxon>Pterygota</taxon>
        <taxon>Neoptera</taxon>
        <taxon>Endopterygota</taxon>
        <taxon>Hymenoptera</taxon>
        <taxon>Apocrita</taxon>
        <taxon>Proctotrupomorpha</taxon>
        <taxon>Chalcidoidea</taxon>
        <taxon>Trichogrammatidae</taxon>
        <taxon>Trichogramma</taxon>
    </lineage>
</organism>
<sequence length="190" mass="22001">MEFFRPATETCKYIPLEWRTAKVVFIPKAGRVQHVTVKDFRPISLTSFVFKTSEKVVDRYLRDRILQTRPLHPPISMRTGRATRQSQPCMRPWQKSKPGWRRGAFGIRSSVLLNETSRSIVRTECLSIQFLFCNGSRDRYYNSLVILGDARPRADRRLAQYSVRQFAPTAAASWFNLGSNLTGRGCRNNR</sequence>
<dbReference type="Proteomes" id="UP000479190">
    <property type="component" value="Unassembled WGS sequence"/>
</dbReference>